<feature type="compositionally biased region" description="Basic and acidic residues" evidence="1">
    <location>
        <begin position="129"/>
        <end position="144"/>
    </location>
</feature>
<dbReference type="OrthoDB" id="229248at2157"/>
<protein>
    <recommendedName>
        <fullName evidence="4">PRC-barrel domain-containing protein</fullName>
    </recommendedName>
</protein>
<dbReference type="AlphaFoldDB" id="A0A285N5Y4"/>
<keyword evidence="3" id="KW-1185">Reference proteome</keyword>
<dbReference type="RefSeq" id="WP_097007686.1">
    <property type="nucleotide sequence ID" value="NZ_OBEJ01000001.1"/>
</dbReference>
<evidence type="ECO:0000256" key="1">
    <source>
        <dbReference type="SAM" id="MobiDB-lite"/>
    </source>
</evidence>
<feature type="compositionally biased region" description="Acidic residues" evidence="1">
    <location>
        <begin position="162"/>
        <end position="186"/>
    </location>
</feature>
<evidence type="ECO:0000313" key="3">
    <source>
        <dbReference type="Proteomes" id="UP000219453"/>
    </source>
</evidence>
<proteinExistence type="predicted"/>
<feature type="compositionally biased region" description="Basic and acidic residues" evidence="1">
    <location>
        <begin position="151"/>
        <end position="161"/>
    </location>
</feature>
<sequence length="186" mass="20763">MNDDTRTQPTTDDEGKAVIDASGEHIGEVSELRGETIVVDAKSSITDQIKSVLGWGQTDDAYRIDRSQIDRITDEAVHVHTTEGSGEQSDDRMGSGGRTVEDERTEHDETGREGDAASHDTAETGARPMESDERRDEPASRDDRDADDDREGLTDDELRDREEDDREGLTDDELRDAGDDDREERR</sequence>
<accession>A0A285N5Y4</accession>
<organism evidence="2 3">
    <name type="scientific">Natronoarchaeum philippinense</name>
    <dbReference type="NCBI Taxonomy" id="558529"/>
    <lineage>
        <taxon>Archaea</taxon>
        <taxon>Methanobacteriati</taxon>
        <taxon>Methanobacteriota</taxon>
        <taxon>Stenosarchaea group</taxon>
        <taxon>Halobacteria</taxon>
        <taxon>Halobacteriales</taxon>
        <taxon>Natronoarchaeaceae</taxon>
    </lineage>
</organism>
<feature type="compositionally biased region" description="Basic and acidic residues" evidence="1">
    <location>
        <begin position="89"/>
        <end position="122"/>
    </location>
</feature>
<dbReference type="EMBL" id="OBEJ01000001">
    <property type="protein sequence ID" value="SNZ04820.1"/>
    <property type="molecule type" value="Genomic_DNA"/>
</dbReference>
<evidence type="ECO:0000313" key="2">
    <source>
        <dbReference type="EMBL" id="SNZ04820.1"/>
    </source>
</evidence>
<dbReference type="Proteomes" id="UP000219453">
    <property type="component" value="Unassembled WGS sequence"/>
</dbReference>
<name>A0A285N5Y4_NATPI</name>
<evidence type="ECO:0008006" key="4">
    <source>
        <dbReference type="Google" id="ProtNLM"/>
    </source>
</evidence>
<reference evidence="3" key="1">
    <citation type="submission" date="2017-09" db="EMBL/GenBank/DDBJ databases">
        <authorList>
            <person name="Varghese N."/>
            <person name="Submissions S."/>
        </authorList>
    </citation>
    <scope>NUCLEOTIDE SEQUENCE [LARGE SCALE GENOMIC DNA]</scope>
    <source>
        <strain evidence="3">DSM 27208</strain>
    </source>
</reference>
<feature type="region of interest" description="Disordered" evidence="1">
    <location>
        <begin position="76"/>
        <end position="186"/>
    </location>
</feature>
<gene>
    <name evidence="2" type="ORF">SAMN06269185_0689</name>
</gene>